<organism evidence="2 3">
    <name type="scientific">Citrobacter phage Miller</name>
    <dbReference type="NCBI Taxonomy" id="1527524"/>
    <lineage>
        <taxon>Viruses</taxon>
        <taxon>Duplodnaviria</taxon>
        <taxon>Heunggongvirae</taxon>
        <taxon>Uroviricota</taxon>
        <taxon>Caudoviricetes</taxon>
        <taxon>Pantevenvirales</taxon>
        <taxon>Straboviridae</taxon>
        <taxon>Pseudotevenvirus</taxon>
        <taxon>Pseudotevenvirus miller</taxon>
    </lineage>
</organism>
<reference evidence="2 3" key="1">
    <citation type="submission" date="2014-07" db="EMBL/GenBank/DDBJ databases">
        <title>Complete Genome of Citrobacter freundii Myophage Miller.</title>
        <authorList>
            <person name="Hwang K."/>
            <person name="Luna A.J."/>
            <person name="Hernandez A.C."/>
            <person name="Everett G.F.K."/>
        </authorList>
    </citation>
    <scope>NUCLEOTIDE SEQUENCE [LARGE SCALE GENOMIC DNA]</scope>
</reference>
<dbReference type="GeneID" id="22113560"/>
<name>A0A076YML9_9CAUD</name>
<evidence type="ECO:0000313" key="3">
    <source>
        <dbReference type="Proteomes" id="UP000201263"/>
    </source>
</evidence>
<dbReference type="KEGG" id="vg:22113560"/>
<dbReference type="RefSeq" id="YP_009097690.1">
    <property type="nucleotide sequence ID" value="NC_025414.1"/>
</dbReference>
<dbReference type="Proteomes" id="UP000201263">
    <property type="component" value="Segment"/>
</dbReference>
<feature type="compositionally biased region" description="Basic and acidic residues" evidence="1">
    <location>
        <begin position="37"/>
        <end position="55"/>
    </location>
</feature>
<gene>
    <name evidence="2" type="ORF">CPTMiller_0088</name>
</gene>
<evidence type="ECO:0000256" key="1">
    <source>
        <dbReference type="SAM" id="MobiDB-lite"/>
    </source>
</evidence>
<proteinExistence type="predicted"/>
<dbReference type="EMBL" id="KM236237">
    <property type="protein sequence ID" value="AIK68024.1"/>
    <property type="molecule type" value="Genomic_DNA"/>
</dbReference>
<feature type="region of interest" description="Disordered" evidence="1">
    <location>
        <begin position="30"/>
        <end position="55"/>
    </location>
</feature>
<evidence type="ECO:0000313" key="2">
    <source>
        <dbReference type="EMBL" id="AIK68024.1"/>
    </source>
</evidence>
<keyword evidence="3" id="KW-1185">Reference proteome</keyword>
<sequence length="55" mass="6311">MKKFINAALQEIFDALEAWKTRTDVSITSASNGTTYDRYDPSRGLHKPYETKESK</sequence>
<protein>
    <submittedName>
        <fullName evidence="2">Uncharacterized protein</fullName>
    </submittedName>
</protein>
<accession>A0A076YML9</accession>